<keyword evidence="3" id="KW-0547">Nucleotide-binding</keyword>
<evidence type="ECO:0000256" key="7">
    <source>
        <dbReference type="ARBA" id="ARBA00036525"/>
    </source>
</evidence>
<evidence type="ECO:0000256" key="1">
    <source>
        <dbReference type="ARBA" id="ARBA00007374"/>
    </source>
</evidence>
<dbReference type="Pfam" id="PF03770">
    <property type="entry name" value="IPK"/>
    <property type="match status" value="1"/>
</dbReference>
<evidence type="ECO:0000256" key="9">
    <source>
        <dbReference type="SAM" id="MobiDB-lite"/>
    </source>
</evidence>
<keyword evidence="2 8" id="KW-0808">Transferase</keyword>
<evidence type="ECO:0000256" key="4">
    <source>
        <dbReference type="ARBA" id="ARBA00022777"/>
    </source>
</evidence>
<reference evidence="10" key="2">
    <citation type="submission" date="2025-05" db="UniProtKB">
        <authorList>
            <consortium name="EnsemblMetazoa"/>
        </authorList>
    </citation>
    <scope>IDENTIFICATION</scope>
    <source>
        <strain evidence="10">Foshan</strain>
    </source>
</reference>
<comment type="catalytic activity">
    <reaction evidence="6">
        <text>1D-myo-inositol 1,4,5-trisphosphate + 2 ATP = 1D-myo-inositol 1,3,4,5,6-pentakisphosphate + 2 ADP + 2 H(+)</text>
        <dbReference type="Rhea" id="RHEA:32359"/>
        <dbReference type="ChEBI" id="CHEBI:15378"/>
        <dbReference type="ChEBI" id="CHEBI:30616"/>
        <dbReference type="ChEBI" id="CHEBI:57733"/>
        <dbReference type="ChEBI" id="CHEBI:203600"/>
        <dbReference type="ChEBI" id="CHEBI:456216"/>
        <dbReference type="EC" id="2.7.1.151"/>
    </reaction>
</comment>
<dbReference type="SUPFAM" id="SSF56104">
    <property type="entry name" value="SAICAR synthase-like"/>
    <property type="match status" value="1"/>
</dbReference>
<dbReference type="EnsemblMetazoa" id="AALFPA23_021730.R32174">
    <property type="protein sequence ID" value="AALFPA23_021730.P32174"/>
    <property type="gene ID" value="AALFPA23_021730"/>
</dbReference>
<evidence type="ECO:0000313" key="10">
    <source>
        <dbReference type="EnsemblMetazoa" id="AALFPA23_021730.P32174"/>
    </source>
</evidence>
<reference evidence="11" key="1">
    <citation type="journal article" date="2015" name="Proc. Natl. Acad. Sci. U.S.A.">
        <title>Genome sequence of the Asian Tiger mosquito, Aedes albopictus, reveals insights into its biology, genetics, and evolution.</title>
        <authorList>
            <person name="Chen X.G."/>
            <person name="Jiang X."/>
            <person name="Gu J."/>
            <person name="Xu M."/>
            <person name="Wu Y."/>
            <person name="Deng Y."/>
            <person name="Zhang C."/>
            <person name="Bonizzoni M."/>
            <person name="Dermauw W."/>
            <person name="Vontas J."/>
            <person name="Armbruster P."/>
            <person name="Huang X."/>
            <person name="Yang Y."/>
            <person name="Zhang H."/>
            <person name="He W."/>
            <person name="Peng H."/>
            <person name="Liu Y."/>
            <person name="Wu K."/>
            <person name="Chen J."/>
            <person name="Lirakis M."/>
            <person name="Topalis P."/>
            <person name="Van Leeuwen T."/>
            <person name="Hall A.B."/>
            <person name="Jiang X."/>
            <person name="Thorpe C."/>
            <person name="Mueller R.L."/>
            <person name="Sun C."/>
            <person name="Waterhouse R.M."/>
            <person name="Yan G."/>
            <person name="Tu Z.J."/>
            <person name="Fang X."/>
            <person name="James A.A."/>
        </authorList>
    </citation>
    <scope>NUCLEOTIDE SEQUENCE [LARGE SCALE GENOMIC DNA]</scope>
    <source>
        <strain evidence="11">Foshan</strain>
    </source>
</reference>
<proteinExistence type="inferred from homology"/>
<dbReference type="Proteomes" id="UP000069940">
    <property type="component" value="Unassembled WGS sequence"/>
</dbReference>
<comment type="catalytic activity">
    <reaction evidence="7">
        <text>1D-myo-inositol 1,3,4,6-tetrakisphosphate + ATP = 1D-myo-inositol 1,3,4,5,6-pentakisphosphate + ADP + H(+)</text>
        <dbReference type="Rhea" id="RHEA:12717"/>
        <dbReference type="ChEBI" id="CHEBI:15378"/>
        <dbReference type="ChEBI" id="CHEBI:30616"/>
        <dbReference type="ChEBI" id="CHEBI:57660"/>
        <dbReference type="ChEBI" id="CHEBI:57733"/>
        <dbReference type="ChEBI" id="CHEBI:456216"/>
        <dbReference type="EC" id="2.7.1.140"/>
    </reaction>
</comment>
<evidence type="ECO:0000256" key="2">
    <source>
        <dbReference type="ARBA" id="ARBA00022679"/>
    </source>
</evidence>
<dbReference type="GeneID" id="115260379"/>
<sequence>MSVHYHRHIKLPPYQKRKNNVTNAEKNKQSTLSSRMSAGQEYPTLPEGLQPMDDQVAGHAFFDTADSVGLLKSSDDASILKPAGKLLCGLREIKFYEQIQAATTEPDLVPLRDIIPQYLGHMKLPVAGKTYEFIKLSDLTHGMLEPCIMDVKIGCRTWDPQASEEKRKAEESKYQACKQNLGFCIPGFQVYSIANGRRMRYGKDYGKKLTEVTVKDAFRKFLNADSGLCRQLLMQFLSDLWTIQKWARTQTTFRLYSSSVLLVYDARRLKPVLQYQSKSLSSSSSKLTASCNTGSGPLTGTGTSSTSSSPIGGPSSSPGTPTTGGDIEPLQHYFKIQRSHSAFNNYEEDMKAIRENYVFMRDNLVGSYETKVWACARMIDFAHAFPAEEATVDTNYLHGVDCLVKIFEDFLRDCELENSPKAGVP</sequence>
<evidence type="ECO:0000256" key="8">
    <source>
        <dbReference type="RuleBase" id="RU363090"/>
    </source>
</evidence>
<protein>
    <recommendedName>
        <fullName evidence="8">Kinase</fullName>
        <ecNumber evidence="8">2.7.-.-</ecNumber>
    </recommendedName>
</protein>
<comment type="similarity">
    <text evidence="1 8">Belongs to the inositol phosphokinase (IPK) family.</text>
</comment>
<organism evidence="10 11">
    <name type="scientific">Aedes albopictus</name>
    <name type="common">Asian tiger mosquito</name>
    <name type="synonym">Stegomyia albopicta</name>
    <dbReference type="NCBI Taxonomy" id="7160"/>
    <lineage>
        <taxon>Eukaryota</taxon>
        <taxon>Metazoa</taxon>
        <taxon>Ecdysozoa</taxon>
        <taxon>Arthropoda</taxon>
        <taxon>Hexapoda</taxon>
        <taxon>Insecta</taxon>
        <taxon>Pterygota</taxon>
        <taxon>Neoptera</taxon>
        <taxon>Endopterygota</taxon>
        <taxon>Diptera</taxon>
        <taxon>Nematocera</taxon>
        <taxon>Culicoidea</taxon>
        <taxon>Culicidae</taxon>
        <taxon>Culicinae</taxon>
        <taxon>Aedini</taxon>
        <taxon>Aedes</taxon>
        <taxon>Stegomyia</taxon>
    </lineage>
</organism>
<keyword evidence="11" id="KW-1185">Reference proteome</keyword>
<dbReference type="Gene3D" id="3.30.470.160">
    <property type="entry name" value="Inositol polyphosphate kinase"/>
    <property type="match status" value="1"/>
</dbReference>
<feature type="region of interest" description="Disordered" evidence="9">
    <location>
        <begin position="1"/>
        <end position="50"/>
    </location>
</feature>
<feature type="compositionally biased region" description="Polar residues" evidence="9">
    <location>
        <begin position="20"/>
        <end position="37"/>
    </location>
</feature>
<evidence type="ECO:0000313" key="11">
    <source>
        <dbReference type="Proteomes" id="UP000069940"/>
    </source>
</evidence>
<dbReference type="InterPro" id="IPR005522">
    <property type="entry name" value="IPK"/>
</dbReference>
<feature type="compositionally biased region" description="Basic residues" evidence="9">
    <location>
        <begin position="1"/>
        <end position="19"/>
    </location>
</feature>
<dbReference type="PANTHER" id="PTHR12400">
    <property type="entry name" value="INOSITOL POLYPHOSPHATE KINASE"/>
    <property type="match status" value="1"/>
</dbReference>
<feature type="region of interest" description="Disordered" evidence="9">
    <location>
        <begin position="291"/>
        <end position="324"/>
    </location>
</feature>
<dbReference type="EC" id="2.7.-.-" evidence="8"/>
<evidence type="ECO:0000256" key="5">
    <source>
        <dbReference type="ARBA" id="ARBA00022840"/>
    </source>
</evidence>
<accession>A0ABM1ZUD1</accession>
<name>A0ABM1ZUD1_AEDAL</name>
<evidence type="ECO:0000256" key="6">
    <source>
        <dbReference type="ARBA" id="ARBA00036164"/>
    </source>
</evidence>
<dbReference type="PANTHER" id="PTHR12400:SF51">
    <property type="entry name" value="INOSITOL POLYPHOSPHATE MULTIKINASE"/>
    <property type="match status" value="1"/>
</dbReference>
<evidence type="ECO:0000256" key="3">
    <source>
        <dbReference type="ARBA" id="ARBA00022741"/>
    </source>
</evidence>
<keyword evidence="5" id="KW-0067">ATP-binding</keyword>
<dbReference type="RefSeq" id="XP_062716186.1">
    <property type="nucleotide sequence ID" value="XM_062860202.1"/>
</dbReference>
<dbReference type="InterPro" id="IPR038286">
    <property type="entry name" value="IPK_sf"/>
</dbReference>
<keyword evidence="4 8" id="KW-0418">Kinase</keyword>